<gene>
    <name evidence="1" type="ORF">SAMN02745123_02735</name>
</gene>
<reference evidence="2" key="1">
    <citation type="submission" date="2016-11" db="EMBL/GenBank/DDBJ databases">
        <authorList>
            <person name="Varghese N."/>
            <person name="Submissions S."/>
        </authorList>
    </citation>
    <scope>NUCLEOTIDE SEQUENCE [LARGE SCALE GENOMIC DNA]</scope>
    <source>
        <strain evidence="2">DSM 10349</strain>
    </source>
</reference>
<dbReference type="RefSeq" id="WP_072915368.1">
    <property type="nucleotide sequence ID" value="NZ_FRAR01000020.1"/>
</dbReference>
<proteinExistence type="predicted"/>
<dbReference type="EMBL" id="FRAR01000020">
    <property type="protein sequence ID" value="SHK68090.1"/>
    <property type="molecule type" value="Genomic_DNA"/>
</dbReference>
<dbReference type="PANTHER" id="PTHR37954">
    <property type="entry name" value="BLL4979 PROTEIN"/>
    <property type="match status" value="1"/>
</dbReference>
<name>A0A1M6UFZ2_9FIRM</name>
<protein>
    <submittedName>
        <fullName evidence="1">Uncharacterized conserved protein, DUF169 family</fullName>
    </submittedName>
</protein>
<dbReference type="AlphaFoldDB" id="A0A1M6UFZ2"/>
<dbReference type="PANTHER" id="PTHR37954:SF3">
    <property type="entry name" value="DUF169 DOMAIN-CONTAINING PROTEIN"/>
    <property type="match status" value="1"/>
</dbReference>
<sequence>MLLLNVSELATKRALSYEEIHKALAVLYKLEHNPVAIKFFFDQAEFDNISAEKVPGPKMTYCQALLASRMDDYIVKITDDKLLCGNARTVFGFREASEEEVNDHVKYTNDWDLAKQCLESKGKLPLGELKGIVTAPLYKTPIDPDVVLLIVNPFQAYHILNDYIGATKVPTVTSSHSVNSAVCGGSVSCYLNGSAEMKTMCAGSFTSGKTEKGEVNVFIPGHQIETVAKQLLTRSNHYGGGASFIGAGGQAYPGVDVCKKCPMIRFKDEGK</sequence>
<evidence type="ECO:0000313" key="1">
    <source>
        <dbReference type="EMBL" id="SHK68090.1"/>
    </source>
</evidence>
<accession>A0A1M6UFZ2</accession>
<evidence type="ECO:0000313" key="2">
    <source>
        <dbReference type="Proteomes" id="UP000183997"/>
    </source>
</evidence>
<dbReference type="OrthoDB" id="9777728at2"/>
<dbReference type="InterPro" id="IPR003748">
    <property type="entry name" value="DUF169"/>
</dbReference>
<organism evidence="1 2">
    <name type="scientific">Desulforamulus aeronauticus DSM 10349</name>
    <dbReference type="NCBI Taxonomy" id="1121421"/>
    <lineage>
        <taxon>Bacteria</taxon>
        <taxon>Bacillati</taxon>
        <taxon>Bacillota</taxon>
        <taxon>Clostridia</taxon>
        <taxon>Eubacteriales</taxon>
        <taxon>Peptococcaceae</taxon>
        <taxon>Desulforamulus</taxon>
    </lineage>
</organism>
<dbReference type="Proteomes" id="UP000183997">
    <property type="component" value="Unassembled WGS sequence"/>
</dbReference>
<dbReference type="STRING" id="1121421.SAMN02745123_02735"/>
<keyword evidence="2" id="KW-1185">Reference proteome</keyword>
<dbReference type="Pfam" id="PF02596">
    <property type="entry name" value="DUF169"/>
    <property type="match status" value="1"/>
</dbReference>